<evidence type="ECO:0000256" key="1">
    <source>
        <dbReference type="SAM" id="MobiDB-lite"/>
    </source>
</evidence>
<evidence type="ECO:0000256" key="2">
    <source>
        <dbReference type="SAM" id="Phobius"/>
    </source>
</evidence>
<sequence length="257" mass="27858">MTTPHNPKEIRAPVSPLQNSSSALTIGIITGLSPPELDDAGPKVSITTILSGTMSSGTPGPIRKFPPRATASNPQPVESTVSTLISTVVPSVAIPSSTSIEDPAPTPVLQTSTDQKACASIPVSSNNSFVSRNSGSDECCKSCKPVLGFLATIGVVTCAVLPTIALFYIMRKCLHRRSLLQILRNTPESYDYSYRQKYVIDVKEIWGPTGFSPRPWYNPSPSNPSFELKSLKEHPQTSSLYRDIEKRGTFDSFDKQK</sequence>
<feature type="transmembrane region" description="Helical" evidence="2">
    <location>
        <begin position="146"/>
        <end position="169"/>
    </location>
</feature>
<dbReference type="AlphaFoldDB" id="A0AAV9WED2"/>
<comment type="caution">
    <text evidence="3">The sequence shown here is derived from an EMBL/GenBank/DDBJ whole genome shotgun (WGS) entry which is preliminary data.</text>
</comment>
<name>A0AAV9WED2_9PEZI</name>
<keyword evidence="2" id="KW-0812">Transmembrane</keyword>
<feature type="region of interest" description="Disordered" evidence="1">
    <location>
        <begin position="51"/>
        <end position="76"/>
    </location>
</feature>
<dbReference type="Proteomes" id="UP001370758">
    <property type="component" value="Unassembled WGS sequence"/>
</dbReference>
<gene>
    <name evidence="3" type="ORF">TWF481_005241</name>
</gene>
<reference evidence="3 4" key="1">
    <citation type="submission" date="2023-08" db="EMBL/GenBank/DDBJ databases">
        <authorList>
            <person name="Palmer J.M."/>
        </authorList>
    </citation>
    <scope>NUCLEOTIDE SEQUENCE [LARGE SCALE GENOMIC DNA]</scope>
    <source>
        <strain evidence="3 4">TWF481</strain>
    </source>
</reference>
<evidence type="ECO:0000313" key="4">
    <source>
        <dbReference type="Proteomes" id="UP001370758"/>
    </source>
</evidence>
<organism evidence="3 4">
    <name type="scientific">Arthrobotrys musiformis</name>
    <dbReference type="NCBI Taxonomy" id="47236"/>
    <lineage>
        <taxon>Eukaryota</taxon>
        <taxon>Fungi</taxon>
        <taxon>Dikarya</taxon>
        <taxon>Ascomycota</taxon>
        <taxon>Pezizomycotina</taxon>
        <taxon>Orbiliomycetes</taxon>
        <taxon>Orbiliales</taxon>
        <taxon>Orbiliaceae</taxon>
        <taxon>Arthrobotrys</taxon>
    </lineage>
</organism>
<keyword evidence="4" id="KW-1185">Reference proteome</keyword>
<protein>
    <submittedName>
        <fullName evidence="3">Uncharacterized protein</fullName>
    </submittedName>
</protein>
<evidence type="ECO:0000313" key="3">
    <source>
        <dbReference type="EMBL" id="KAK6506781.1"/>
    </source>
</evidence>
<keyword evidence="2" id="KW-0472">Membrane</keyword>
<accession>A0AAV9WED2</accession>
<keyword evidence="2" id="KW-1133">Transmembrane helix</keyword>
<proteinExistence type="predicted"/>
<dbReference type="EMBL" id="JAVHJL010000003">
    <property type="protein sequence ID" value="KAK6506781.1"/>
    <property type="molecule type" value="Genomic_DNA"/>
</dbReference>